<dbReference type="Proteomes" id="UP000216113">
    <property type="component" value="Unassembled WGS sequence"/>
</dbReference>
<accession>A0A266LVS8</accession>
<evidence type="ECO:0000259" key="1">
    <source>
        <dbReference type="Pfam" id="PF03354"/>
    </source>
</evidence>
<dbReference type="Gene3D" id="3.40.50.300">
    <property type="entry name" value="P-loop containing nucleotide triphosphate hydrolases"/>
    <property type="match status" value="1"/>
</dbReference>
<sequence length="563" mass="61616">MQWTTACPDWEEKLRLGQSIIPRPLFPQEAEDGLAVLRELKIVDAPGSPTIGESCAEWVFDFAGAIFGAYDYTTGRRMISEYMLCIPKKNSKSTIAAGIMLTALIRNWRMSAEFIILAPTKEIADNSFKPAADMVKHDEELRDLMHVQPHLRTITHRETGATLKVVAADGDTVGGKKAVGVLIDEAWLFGKNVKAPDIIREATGGLASRPEGFVIWLTTQSNEPPAGVFREKLKYSRAVRDGRIDDNQFLPVIYEFPQAMIKSGEARLVENFHLVNPNMGFSVDEAFLLRSFKMAQEAGEEELRGFLAKHANIEVGLALLSERWAGADFWEVQGKRPGLSFDDLLRQCEVIDIGIDGGGLDDLLGFAAVGRHRTTREWLLWTHAWAHPSVLTRRQSVASNFHDFAKDKNLTLVDQIGQDVEQVANLVSRVEQSGLLDKVGLDPAGIGAILDALVEAGVPEEKVIGISQGWKLGGAIKTAERKLAEGTLIHGGQPMMAWCCGNAKVEPRGNSILITKQASGSAKIDPLMATFNAVTLLSLNPQAQSGLDNYLTDGFFGLIGSNS</sequence>
<feature type="domain" description="Terminase large subunit-like ATPase" evidence="1">
    <location>
        <begin position="63"/>
        <end position="195"/>
    </location>
</feature>
<dbReference type="InterPro" id="IPR046461">
    <property type="entry name" value="TerL_ATPase"/>
</dbReference>
<dbReference type="PANTHER" id="PTHR41287:SF1">
    <property type="entry name" value="PROTEIN YMFN"/>
    <property type="match status" value="1"/>
</dbReference>
<protein>
    <submittedName>
        <fullName evidence="2">Terminase</fullName>
    </submittedName>
</protein>
<dbReference type="Pfam" id="PF03354">
    <property type="entry name" value="TerL_ATPase"/>
    <property type="match status" value="1"/>
</dbReference>
<gene>
    <name evidence="2" type="ORF">CJF43_07185</name>
</gene>
<dbReference type="AlphaFoldDB" id="A0A266LVS8"/>
<proteinExistence type="predicted"/>
<evidence type="ECO:0000313" key="3">
    <source>
        <dbReference type="Proteomes" id="UP000216113"/>
    </source>
</evidence>
<organism evidence="2 3">
    <name type="scientific">Pseudomonas fragi</name>
    <dbReference type="NCBI Taxonomy" id="296"/>
    <lineage>
        <taxon>Bacteria</taxon>
        <taxon>Pseudomonadati</taxon>
        <taxon>Pseudomonadota</taxon>
        <taxon>Gammaproteobacteria</taxon>
        <taxon>Pseudomonadales</taxon>
        <taxon>Pseudomonadaceae</taxon>
        <taxon>Pseudomonas</taxon>
    </lineage>
</organism>
<dbReference type="EMBL" id="NQKL01000005">
    <property type="protein sequence ID" value="OZY42188.1"/>
    <property type="molecule type" value="Genomic_DNA"/>
</dbReference>
<comment type="caution">
    <text evidence="2">The sequence shown here is derived from an EMBL/GenBank/DDBJ whole genome shotgun (WGS) entry which is preliminary data.</text>
</comment>
<dbReference type="RefSeq" id="WP_095028581.1">
    <property type="nucleotide sequence ID" value="NZ_NQKL01000005.1"/>
</dbReference>
<dbReference type="InterPro" id="IPR005021">
    <property type="entry name" value="Terminase_largesu-like"/>
</dbReference>
<dbReference type="InterPro" id="IPR027417">
    <property type="entry name" value="P-loop_NTPase"/>
</dbReference>
<evidence type="ECO:0000313" key="2">
    <source>
        <dbReference type="EMBL" id="OZY42188.1"/>
    </source>
</evidence>
<reference evidence="2 3" key="1">
    <citation type="submission" date="2017-08" db="EMBL/GenBank/DDBJ databases">
        <title>Genomic and metabolic characterisation of spoilage-associated Pseudomonas species.</title>
        <authorList>
            <person name="Stanborough T."/>
            <person name="Fegan N."/>
            <person name="Powell S.M."/>
            <person name="Singh T."/>
            <person name="Tamplin M.L."/>
            <person name="Chandry P.S."/>
        </authorList>
    </citation>
    <scope>NUCLEOTIDE SEQUENCE [LARGE SCALE GENOMIC DNA]</scope>
    <source>
        <strain evidence="2 3">F1820</strain>
    </source>
</reference>
<dbReference type="PANTHER" id="PTHR41287">
    <property type="match status" value="1"/>
</dbReference>
<name>A0A266LVS8_PSEFR</name>